<accession>A0AAD5GDC6</accession>
<organism evidence="1 2">
    <name type="scientific">Ambrosia artemisiifolia</name>
    <name type="common">Common ragweed</name>
    <dbReference type="NCBI Taxonomy" id="4212"/>
    <lineage>
        <taxon>Eukaryota</taxon>
        <taxon>Viridiplantae</taxon>
        <taxon>Streptophyta</taxon>
        <taxon>Embryophyta</taxon>
        <taxon>Tracheophyta</taxon>
        <taxon>Spermatophyta</taxon>
        <taxon>Magnoliopsida</taxon>
        <taxon>eudicotyledons</taxon>
        <taxon>Gunneridae</taxon>
        <taxon>Pentapetalae</taxon>
        <taxon>asterids</taxon>
        <taxon>campanulids</taxon>
        <taxon>Asterales</taxon>
        <taxon>Asteraceae</taxon>
        <taxon>Asteroideae</taxon>
        <taxon>Heliantheae alliance</taxon>
        <taxon>Heliantheae</taxon>
        <taxon>Ambrosia</taxon>
    </lineage>
</organism>
<comment type="caution">
    <text evidence="1">The sequence shown here is derived from an EMBL/GenBank/DDBJ whole genome shotgun (WGS) entry which is preliminary data.</text>
</comment>
<dbReference type="Proteomes" id="UP001206925">
    <property type="component" value="Unassembled WGS sequence"/>
</dbReference>
<reference evidence="1" key="1">
    <citation type="submission" date="2022-06" db="EMBL/GenBank/DDBJ databases">
        <title>Uncovering the hologenomic basis of an extraordinary plant invasion.</title>
        <authorList>
            <person name="Bieker V.C."/>
            <person name="Martin M.D."/>
            <person name="Gilbert T."/>
            <person name="Hodgins K."/>
            <person name="Battlay P."/>
            <person name="Petersen B."/>
            <person name="Wilson J."/>
        </authorList>
    </citation>
    <scope>NUCLEOTIDE SEQUENCE</scope>
    <source>
        <strain evidence="1">AA19_3_7</strain>
        <tissue evidence="1">Leaf</tissue>
    </source>
</reference>
<proteinExistence type="predicted"/>
<keyword evidence="2" id="KW-1185">Reference proteome</keyword>
<name>A0AAD5GDC6_AMBAR</name>
<protein>
    <submittedName>
        <fullName evidence="1">Uncharacterized protein</fullName>
    </submittedName>
</protein>
<evidence type="ECO:0000313" key="1">
    <source>
        <dbReference type="EMBL" id="KAI7737364.1"/>
    </source>
</evidence>
<evidence type="ECO:0000313" key="2">
    <source>
        <dbReference type="Proteomes" id="UP001206925"/>
    </source>
</evidence>
<sequence length="73" mass="7775">MSNGTLLILMTNYTMDTFELPRCDGSGNFLQTIHAQTAGPGGSPYEDSSESTTVALILNRATMEVGADDAKDM</sequence>
<dbReference type="EMBL" id="JAMZMK010009060">
    <property type="protein sequence ID" value="KAI7737364.1"/>
    <property type="molecule type" value="Genomic_DNA"/>
</dbReference>
<dbReference type="AlphaFoldDB" id="A0AAD5GDC6"/>
<gene>
    <name evidence="1" type="ORF">M8C21_028827</name>
</gene>